<evidence type="ECO:0000313" key="1">
    <source>
        <dbReference type="EMBL" id="KAI0510977.1"/>
    </source>
</evidence>
<organism evidence="1 2">
    <name type="scientific">Dendrobium nobile</name>
    <name type="common">Orchid</name>
    <dbReference type="NCBI Taxonomy" id="94219"/>
    <lineage>
        <taxon>Eukaryota</taxon>
        <taxon>Viridiplantae</taxon>
        <taxon>Streptophyta</taxon>
        <taxon>Embryophyta</taxon>
        <taxon>Tracheophyta</taxon>
        <taxon>Spermatophyta</taxon>
        <taxon>Magnoliopsida</taxon>
        <taxon>Liliopsida</taxon>
        <taxon>Asparagales</taxon>
        <taxon>Orchidaceae</taxon>
        <taxon>Epidendroideae</taxon>
        <taxon>Malaxideae</taxon>
        <taxon>Dendrobiinae</taxon>
        <taxon>Dendrobium</taxon>
    </lineage>
</organism>
<gene>
    <name evidence="1" type="ORF">KFK09_011593</name>
</gene>
<accession>A0A8T3BFG5</accession>
<keyword evidence="2" id="KW-1185">Reference proteome</keyword>
<dbReference type="Proteomes" id="UP000829196">
    <property type="component" value="Unassembled WGS sequence"/>
</dbReference>
<name>A0A8T3BFG5_DENNO</name>
<protein>
    <submittedName>
        <fullName evidence="1">Uncharacterized protein</fullName>
    </submittedName>
</protein>
<reference evidence="1" key="1">
    <citation type="journal article" date="2022" name="Front. Genet.">
        <title>Chromosome-Scale Assembly of the Dendrobium nobile Genome Provides Insights Into the Molecular Mechanism of the Biosynthesis of the Medicinal Active Ingredient of Dendrobium.</title>
        <authorList>
            <person name="Xu Q."/>
            <person name="Niu S.-C."/>
            <person name="Li K.-L."/>
            <person name="Zheng P.-J."/>
            <person name="Zhang X.-J."/>
            <person name="Jia Y."/>
            <person name="Liu Y."/>
            <person name="Niu Y.-X."/>
            <person name="Yu L.-H."/>
            <person name="Chen D.-F."/>
            <person name="Zhang G.-Q."/>
        </authorList>
    </citation>
    <scope>NUCLEOTIDE SEQUENCE</scope>
    <source>
        <tissue evidence="1">Leaf</tissue>
    </source>
</reference>
<evidence type="ECO:0000313" key="2">
    <source>
        <dbReference type="Proteomes" id="UP000829196"/>
    </source>
</evidence>
<dbReference type="EMBL" id="JAGYWB010000009">
    <property type="protein sequence ID" value="KAI0510977.1"/>
    <property type="molecule type" value="Genomic_DNA"/>
</dbReference>
<comment type="caution">
    <text evidence="1">The sequence shown here is derived from an EMBL/GenBank/DDBJ whole genome shotgun (WGS) entry which is preliminary data.</text>
</comment>
<proteinExistence type="predicted"/>
<sequence>MLEVLLLVFKYNYARWFDQEKRRRHLWMCGRERGRERSDYHIFEIQRKIER</sequence>
<dbReference type="AlphaFoldDB" id="A0A8T3BFG5"/>